<dbReference type="Pfam" id="PF18317">
    <property type="entry name" value="SDH_C"/>
    <property type="match status" value="1"/>
</dbReference>
<evidence type="ECO:0000256" key="4">
    <source>
        <dbReference type="ARBA" id="ARBA00023002"/>
    </source>
</evidence>
<evidence type="ECO:0000259" key="7">
    <source>
        <dbReference type="Pfam" id="PF08501"/>
    </source>
</evidence>
<evidence type="ECO:0000256" key="2">
    <source>
        <dbReference type="ARBA" id="ARBA00022605"/>
    </source>
</evidence>
<feature type="domain" description="Quinate/shikimate 5-dehydrogenase/glutamyl-tRNA reductase" evidence="6">
    <location>
        <begin position="121"/>
        <end position="226"/>
    </location>
</feature>
<dbReference type="FunFam" id="3.40.50.720:FF:000086">
    <property type="entry name" value="Quinate/shikimate dehydrogenase"/>
    <property type="match status" value="1"/>
</dbReference>
<dbReference type="InterPro" id="IPR013708">
    <property type="entry name" value="Shikimate_DH-bd_N"/>
</dbReference>
<evidence type="ECO:0000259" key="8">
    <source>
        <dbReference type="Pfam" id="PF18317"/>
    </source>
</evidence>
<dbReference type="InterPro" id="IPR006151">
    <property type="entry name" value="Shikm_DH/Glu-tRNA_Rdtase"/>
</dbReference>
<sequence length="289" mass="32443">MNNSKTKIFGVLGHPIEHSLSPVMHKAFFKEKKIDGYYFAFDVEDKNLGDAIHGADALKFCGLNVTIPHKISVIKYINEISEEANLINAVNTIKFDHIKNLIIGYNTDGIGAIKAIEKNLNEGIKGKKIFIFGAGGAARAIIFSALLNNGEISIYNRTIEKAELIRKEVKEKLNKRIKIAKNFDLKEKLKDSDIIINATSVGMFPNVDKSAINEDDIPKGKIVMDIVYNPIETKFLKFAKKRNCKVIDGVDMLVEQGAEALKIWLDMEPEEDLINIMRKAVIEKLIKKN</sequence>
<dbReference type="InterPro" id="IPR011342">
    <property type="entry name" value="Shikimate_DH"/>
</dbReference>
<keyword evidence="4 9" id="KW-0560">Oxidoreductase</keyword>
<name>A0A098EDG8_9ZZZZ</name>
<proteinExistence type="inferred from homology"/>
<dbReference type="EMBL" id="CCXY01000244">
    <property type="protein sequence ID" value="CEG13075.1"/>
    <property type="molecule type" value="Genomic_DNA"/>
</dbReference>
<dbReference type="EC" id="1.1.1.25" evidence="1"/>
<dbReference type="GO" id="GO:0009423">
    <property type="term" value="P:chorismate biosynthetic process"/>
    <property type="evidence" value="ECO:0007669"/>
    <property type="project" value="UniProtKB-UniPathway"/>
</dbReference>
<dbReference type="Gene3D" id="3.40.50.720">
    <property type="entry name" value="NAD(P)-binding Rossmann-like Domain"/>
    <property type="match status" value="1"/>
</dbReference>
<dbReference type="GO" id="GO:0008652">
    <property type="term" value="P:amino acid biosynthetic process"/>
    <property type="evidence" value="ECO:0007669"/>
    <property type="project" value="UniProtKB-KW"/>
</dbReference>
<organism evidence="9">
    <name type="scientific">groundwater metagenome</name>
    <dbReference type="NCBI Taxonomy" id="717931"/>
    <lineage>
        <taxon>unclassified sequences</taxon>
        <taxon>metagenomes</taxon>
        <taxon>ecological metagenomes</taxon>
    </lineage>
</organism>
<keyword evidence="5" id="KW-0057">Aromatic amino acid biosynthesis</keyword>
<dbReference type="HAMAP" id="MF_00222">
    <property type="entry name" value="Shikimate_DH_AroE"/>
    <property type="match status" value="1"/>
</dbReference>
<dbReference type="GO" id="GO:0009073">
    <property type="term" value="P:aromatic amino acid family biosynthetic process"/>
    <property type="evidence" value="ECO:0007669"/>
    <property type="project" value="UniProtKB-KW"/>
</dbReference>
<feature type="domain" description="SDH C-terminal" evidence="8">
    <location>
        <begin position="249"/>
        <end position="281"/>
    </location>
</feature>
<dbReference type="Gene3D" id="3.40.50.10860">
    <property type="entry name" value="Leucine Dehydrogenase, chain A, domain 1"/>
    <property type="match status" value="1"/>
</dbReference>
<keyword evidence="3" id="KW-0521">NADP</keyword>
<dbReference type="SUPFAM" id="SSF53223">
    <property type="entry name" value="Aminoacid dehydrogenase-like, N-terminal domain"/>
    <property type="match status" value="1"/>
</dbReference>
<dbReference type="InterPro" id="IPR022893">
    <property type="entry name" value="Shikimate_DH_fam"/>
</dbReference>
<dbReference type="InterPro" id="IPR036291">
    <property type="entry name" value="NAD(P)-bd_dom_sf"/>
</dbReference>
<dbReference type="NCBIfam" id="TIGR00507">
    <property type="entry name" value="aroE"/>
    <property type="match status" value="1"/>
</dbReference>
<feature type="domain" description="Shikimate dehydrogenase substrate binding N-terminal" evidence="7">
    <location>
        <begin position="11"/>
        <end position="93"/>
    </location>
</feature>
<dbReference type="Pfam" id="PF08501">
    <property type="entry name" value="Shikimate_dh_N"/>
    <property type="match status" value="1"/>
</dbReference>
<dbReference type="SUPFAM" id="SSF51735">
    <property type="entry name" value="NAD(P)-binding Rossmann-fold domains"/>
    <property type="match status" value="1"/>
</dbReference>
<dbReference type="CDD" id="cd01065">
    <property type="entry name" value="NAD_bind_Shikimate_DH"/>
    <property type="match status" value="1"/>
</dbReference>
<evidence type="ECO:0000256" key="5">
    <source>
        <dbReference type="ARBA" id="ARBA00023141"/>
    </source>
</evidence>
<dbReference type="Pfam" id="PF01488">
    <property type="entry name" value="Shikimate_DH"/>
    <property type="match status" value="1"/>
</dbReference>
<dbReference type="AlphaFoldDB" id="A0A098EDG8"/>
<dbReference type="GO" id="GO:0050661">
    <property type="term" value="F:NADP binding"/>
    <property type="evidence" value="ECO:0007669"/>
    <property type="project" value="InterPro"/>
</dbReference>
<dbReference type="PANTHER" id="PTHR21089">
    <property type="entry name" value="SHIKIMATE DEHYDROGENASE"/>
    <property type="match status" value="1"/>
</dbReference>
<gene>
    <name evidence="9" type="primary">aroE</name>
    <name evidence="9" type="ORF">MSIBF_A3180010</name>
</gene>
<dbReference type="GO" id="GO:0019632">
    <property type="term" value="P:shikimate metabolic process"/>
    <property type="evidence" value="ECO:0007669"/>
    <property type="project" value="InterPro"/>
</dbReference>
<accession>A0A098EDG8</accession>
<evidence type="ECO:0000256" key="1">
    <source>
        <dbReference type="ARBA" id="ARBA00012962"/>
    </source>
</evidence>
<reference evidence="9" key="1">
    <citation type="submission" date="2014-09" db="EMBL/GenBank/DDBJ databases">
        <authorList>
            <person name="Probst J Alexander"/>
        </authorList>
    </citation>
    <scope>NUCLEOTIDE SEQUENCE</scope>
</reference>
<protein>
    <recommendedName>
        <fullName evidence="1">shikimate dehydrogenase (NADP(+))</fullName>
        <ecNumber evidence="1">1.1.1.25</ecNumber>
    </recommendedName>
</protein>
<evidence type="ECO:0000259" key="6">
    <source>
        <dbReference type="Pfam" id="PF01488"/>
    </source>
</evidence>
<dbReference type="UniPathway" id="UPA00053">
    <property type="reaction ID" value="UER00087"/>
</dbReference>
<keyword evidence="2" id="KW-0028">Amino-acid biosynthesis</keyword>
<evidence type="ECO:0000256" key="3">
    <source>
        <dbReference type="ARBA" id="ARBA00022857"/>
    </source>
</evidence>
<dbReference type="PANTHER" id="PTHR21089:SF1">
    <property type="entry name" value="BIFUNCTIONAL 3-DEHYDROQUINATE DEHYDRATASE_SHIKIMATE DEHYDROGENASE, CHLOROPLASTIC"/>
    <property type="match status" value="1"/>
</dbReference>
<dbReference type="InterPro" id="IPR046346">
    <property type="entry name" value="Aminoacid_DH-like_N_sf"/>
</dbReference>
<dbReference type="GO" id="GO:0004764">
    <property type="term" value="F:shikimate 3-dehydrogenase (NADP+) activity"/>
    <property type="evidence" value="ECO:0007669"/>
    <property type="project" value="UniProtKB-EC"/>
</dbReference>
<evidence type="ECO:0000313" key="9">
    <source>
        <dbReference type="EMBL" id="CEG13075.1"/>
    </source>
</evidence>
<dbReference type="InterPro" id="IPR041121">
    <property type="entry name" value="SDH_C"/>
</dbReference>